<dbReference type="Gene3D" id="1.20.1440.60">
    <property type="entry name" value="23S rRNA-intervening sequence"/>
    <property type="match status" value="1"/>
</dbReference>
<dbReference type="SUPFAM" id="SSF158446">
    <property type="entry name" value="IVS-encoded protein-like"/>
    <property type="match status" value="1"/>
</dbReference>
<dbReference type="Pfam" id="PF05635">
    <property type="entry name" value="23S_rRNA_IVP"/>
    <property type="match status" value="1"/>
</dbReference>
<dbReference type="STRING" id="1004156.AYP45_13535"/>
<sequence>MDEFKRRIYQDTLDAINLIDELSKEKTTEIFGNQLLRSSTSIGANIVEATAARSRKDYTNFFNHALKSANETIFWLGLLRDSGKVDKNKANKLLKETTEIANILASSILTLKGKR</sequence>
<name>A0A1V4ARC4_9BACT</name>
<reference evidence="1 2" key="1">
    <citation type="journal article" date="2017" name="Water Res.">
        <title>Discovery and metagenomic analysis of an anammox bacterial enrichment related to Candidatus "Brocadia caroliniensis" in a full-scale glycerol-fed nitritation-denitritation separate centrate treatment process.</title>
        <authorList>
            <person name="Park H."/>
            <person name="Brotto A.C."/>
            <person name="van Loosdrecht M.C."/>
            <person name="Chandran K."/>
        </authorList>
    </citation>
    <scope>NUCLEOTIDE SEQUENCE [LARGE SCALE GENOMIC DNA]</scope>
    <source>
        <strain evidence="1">26THWARD</strain>
    </source>
</reference>
<protein>
    <recommendedName>
        <fullName evidence="3">Four helix bundle protein</fullName>
    </recommendedName>
</protein>
<organism evidence="1 2">
    <name type="scientific">Candidatus Brocadia carolinensis</name>
    <dbReference type="NCBI Taxonomy" id="1004156"/>
    <lineage>
        <taxon>Bacteria</taxon>
        <taxon>Pseudomonadati</taxon>
        <taxon>Planctomycetota</taxon>
        <taxon>Candidatus Brocadiia</taxon>
        <taxon>Candidatus Brocadiales</taxon>
        <taxon>Candidatus Brocadiaceae</taxon>
        <taxon>Candidatus Brocadia</taxon>
    </lineage>
</organism>
<dbReference type="InterPro" id="IPR036583">
    <property type="entry name" value="23S_rRNA_IVS_sf"/>
</dbReference>
<gene>
    <name evidence="1" type="ORF">AYP45_13535</name>
</gene>
<comment type="caution">
    <text evidence="1">The sequence shown here is derived from an EMBL/GenBank/DDBJ whole genome shotgun (WGS) entry which is preliminary data.</text>
</comment>
<dbReference type="NCBIfam" id="TIGR02436">
    <property type="entry name" value="four helix bundle protein"/>
    <property type="match status" value="1"/>
</dbReference>
<dbReference type="PANTHER" id="PTHR38471">
    <property type="entry name" value="FOUR HELIX BUNDLE PROTEIN"/>
    <property type="match status" value="1"/>
</dbReference>
<dbReference type="PIRSF" id="PIRSF035652">
    <property type="entry name" value="CHP02436"/>
    <property type="match status" value="1"/>
</dbReference>
<dbReference type="InterPro" id="IPR012657">
    <property type="entry name" value="23S_rRNA-intervening_sequence"/>
</dbReference>
<evidence type="ECO:0000313" key="1">
    <source>
        <dbReference type="EMBL" id="OOP55667.1"/>
    </source>
</evidence>
<dbReference type="AlphaFoldDB" id="A0A1V4ARC4"/>
<proteinExistence type="predicted"/>
<dbReference type="Proteomes" id="UP000189681">
    <property type="component" value="Unassembled WGS sequence"/>
</dbReference>
<dbReference type="EMBL" id="AYTS01000126">
    <property type="protein sequence ID" value="OOP55667.1"/>
    <property type="molecule type" value="Genomic_DNA"/>
</dbReference>
<evidence type="ECO:0008006" key="3">
    <source>
        <dbReference type="Google" id="ProtNLM"/>
    </source>
</evidence>
<dbReference type="PANTHER" id="PTHR38471:SF2">
    <property type="entry name" value="FOUR HELIX BUNDLE PROTEIN"/>
    <property type="match status" value="1"/>
</dbReference>
<accession>A0A1V4ARC4</accession>
<evidence type="ECO:0000313" key="2">
    <source>
        <dbReference type="Proteomes" id="UP000189681"/>
    </source>
</evidence>